<evidence type="ECO:0008006" key="3">
    <source>
        <dbReference type="Google" id="ProtNLM"/>
    </source>
</evidence>
<gene>
    <name evidence="1" type="ORF">DSM104329_02317</name>
</gene>
<evidence type="ECO:0000313" key="1">
    <source>
        <dbReference type="EMBL" id="UGS35920.1"/>
    </source>
</evidence>
<reference evidence="1" key="1">
    <citation type="journal article" date="2022" name="Int. J. Syst. Evol. Microbiol.">
        <title>Pseudomonas aegrilactucae sp. nov. and Pseudomonas morbosilactucae sp. nov., pathogens causing bacterial rot of lettuce in Japan.</title>
        <authorList>
            <person name="Sawada H."/>
            <person name="Fujikawa T."/>
            <person name="Satou M."/>
        </authorList>
    </citation>
    <scope>NUCLEOTIDE SEQUENCE</scope>
    <source>
        <strain evidence="1">0166_1</strain>
    </source>
</reference>
<sequence length="265" mass="30051">MIVRDTGDAWQCVLQTDHAVLAGDFAQAWGNERFEAPEPRRVVVSATARHDDGWAIWERAPSLLAQNGQVKPRNFLDVQIISHLAFYRAQIAAVSDEDDYAGMLVAMHGRGIYNGRHGTDPGLKLTFAPLVQEAVDAFIDEQEARIKQVCEARGISEQELWTNYKLLQIYDRLSLYFQMKDVVAGERAVLRPVPTGRDGEDVELTIEPDGPWRVRMDPFPFAEAPATFTMLRREIPKRDWTDNDDFRRDFFANPPEPTPIVISPA</sequence>
<name>A0A9E6XXA8_9ACTN</name>
<dbReference type="KEGG" id="sbae:DSM104329_02317"/>
<evidence type="ECO:0000313" key="2">
    <source>
        <dbReference type="Proteomes" id="UP001162834"/>
    </source>
</evidence>
<protein>
    <recommendedName>
        <fullName evidence="3">DUF3891 family protein</fullName>
    </recommendedName>
</protein>
<dbReference type="AlphaFoldDB" id="A0A9E6XXA8"/>
<dbReference type="InterPro" id="IPR024992">
    <property type="entry name" value="DUF3891"/>
</dbReference>
<proteinExistence type="predicted"/>
<organism evidence="1 2">
    <name type="scientific">Capillimicrobium parvum</name>
    <dbReference type="NCBI Taxonomy" id="2884022"/>
    <lineage>
        <taxon>Bacteria</taxon>
        <taxon>Bacillati</taxon>
        <taxon>Actinomycetota</taxon>
        <taxon>Thermoleophilia</taxon>
        <taxon>Solirubrobacterales</taxon>
        <taxon>Capillimicrobiaceae</taxon>
        <taxon>Capillimicrobium</taxon>
    </lineage>
</organism>
<dbReference type="RefSeq" id="WP_259315598.1">
    <property type="nucleotide sequence ID" value="NZ_CP087164.1"/>
</dbReference>
<dbReference type="Proteomes" id="UP001162834">
    <property type="component" value="Chromosome"/>
</dbReference>
<accession>A0A9E6XXA8</accession>
<keyword evidence="2" id="KW-1185">Reference proteome</keyword>
<dbReference type="EMBL" id="CP087164">
    <property type="protein sequence ID" value="UGS35920.1"/>
    <property type="molecule type" value="Genomic_DNA"/>
</dbReference>
<dbReference type="Pfam" id="PF13030">
    <property type="entry name" value="DUF3891"/>
    <property type="match status" value="1"/>
</dbReference>